<protein>
    <recommendedName>
        <fullName evidence="3">DUF2268 domain-containing protein</fullName>
    </recommendedName>
</protein>
<sequence length="208" mass="24437">MIPQKNFYIRNTHSNIQKLTRLFSVSPFFVVVHVFRNRASFLKAIHKKKVPDWLVAYVPPKSTSHIYVLSTNEKLTGRKVMSQILLHEITHLYTNTLNPNLPDWLKEGVSVYVAAQIFKPSISTTDWEKITREGVPFKRVSWRVAAEHNGYNITGLLVMFSVRRYGWKKFIAAISYRHSMHISIKSIPLYFDEKFEQFITDFKKQFVK</sequence>
<evidence type="ECO:0000313" key="2">
    <source>
        <dbReference type="Proteomes" id="UP000177165"/>
    </source>
</evidence>
<evidence type="ECO:0000313" key="1">
    <source>
        <dbReference type="EMBL" id="OGY78734.1"/>
    </source>
</evidence>
<accession>A0A1G2APA1</accession>
<reference evidence="1 2" key="1">
    <citation type="journal article" date="2016" name="Nat. Commun.">
        <title>Thousands of microbial genomes shed light on interconnected biogeochemical processes in an aquifer system.</title>
        <authorList>
            <person name="Anantharaman K."/>
            <person name="Brown C.T."/>
            <person name="Hug L.A."/>
            <person name="Sharon I."/>
            <person name="Castelle C.J."/>
            <person name="Probst A.J."/>
            <person name="Thomas B.C."/>
            <person name="Singh A."/>
            <person name="Wilkins M.J."/>
            <person name="Karaoz U."/>
            <person name="Brodie E.L."/>
            <person name="Williams K.H."/>
            <person name="Hubbard S.S."/>
            <person name="Banfield J.F."/>
        </authorList>
    </citation>
    <scope>NUCLEOTIDE SEQUENCE [LARGE SCALE GENOMIC DNA]</scope>
</reference>
<dbReference type="EMBL" id="MHKB01000012">
    <property type="protein sequence ID" value="OGY78734.1"/>
    <property type="molecule type" value="Genomic_DNA"/>
</dbReference>
<proteinExistence type="predicted"/>
<evidence type="ECO:0008006" key="3">
    <source>
        <dbReference type="Google" id="ProtNLM"/>
    </source>
</evidence>
<dbReference type="AlphaFoldDB" id="A0A1G2APA1"/>
<name>A0A1G2APA1_9BACT</name>
<dbReference type="Proteomes" id="UP000177165">
    <property type="component" value="Unassembled WGS sequence"/>
</dbReference>
<organism evidence="1 2">
    <name type="scientific">Candidatus Kerfeldbacteria bacterium RIFCSPHIGHO2_02_FULL_42_14</name>
    <dbReference type="NCBI Taxonomy" id="1798540"/>
    <lineage>
        <taxon>Bacteria</taxon>
        <taxon>Candidatus Kerfeldiibacteriota</taxon>
    </lineage>
</organism>
<gene>
    <name evidence="1" type="ORF">A3B74_03000</name>
</gene>
<comment type="caution">
    <text evidence="1">The sequence shown here is derived from an EMBL/GenBank/DDBJ whole genome shotgun (WGS) entry which is preliminary data.</text>
</comment>